<evidence type="ECO:0000259" key="9">
    <source>
        <dbReference type="PROSITE" id="PS50198"/>
    </source>
</evidence>
<dbReference type="EC" id="5.2.1.8" evidence="3"/>
<dbReference type="PANTHER" id="PTHR47245">
    <property type="entry name" value="PEPTIDYLPROLYL ISOMERASE"/>
    <property type="match status" value="1"/>
</dbReference>
<dbReference type="PROSITE" id="PS50198">
    <property type="entry name" value="PPIC_PPIASE_2"/>
    <property type="match status" value="1"/>
</dbReference>
<dbReference type="GO" id="GO:0003755">
    <property type="term" value="F:peptidyl-prolyl cis-trans isomerase activity"/>
    <property type="evidence" value="ECO:0007669"/>
    <property type="project" value="UniProtKB-KW"/>
</dbReference>
<comment type="similarity">
    <text evidence="2">Belongs to the PpiC/parvulin rotamase family.</text>
</comment>
<dbReference type="PROSITE" id="PS01096">
    <property type="entry name" value="PPIC_PPIASE_1"/>
    <property type="match status" value="1"/>
</dbReference>
<evidence type="ECO:0000256" key="7">
    <source>
        <dbReference type="ARBA" id="ARBA00031484"/>
    </source>
</evidence>
<dbReference type="PANTHER" id="PTHR47245:SF2">
    <property type="entry name" value="PEPTIDYL-PROLYL CIS-TRANS ISOMERASE HP_0175-RELATED"/>
    <property type="match status" value="1"/>
</dbReference>
<dbReference type="SUPFAM" id="SSF54534">
    <property type="entry name" value="FKBP-like"/>
    <property type="match status" value="1"/>
</dbReference>
<dbReference type="InterPro" id="IPR023058">
    <property type="entry name" value="PPIase_PpiC_CS"/>
</dbReference>
<dbReference type="Gene3D" id="3.10.50.40">
    <property type="match status" value="1"/>
</dbReference>
<dbReference type="AlphaFoldDB" id="E0XX71"/>
<evidence type="ECO:0000256" key="8">
    <source>
        <dbReference type="PROSITE-ProRule" id="PRU00278"/>
    </source>
</evidence>
<organism evidence="10">
    <name type="scientific">uncultured alpha proteobacterium HF0070_05I22</name>
    <dbReference type="NCBI Taxonomy" id="710803"/>
    <lineage>
        <taxon>Bacteria</taxon>
        <taxon>Pseudomonadati</taxon>
        <taxon>Pseudomonadota</taxon>
        <taxon>Alphaproteobacteria</taxon>
        <taxon>environmental samples</taxon>
    </lineage>
</organism>
<proteinExistence type="inferred from homology"/>
<keyword evidence="5 8" id="KW-0697">Rotamase</keyword>
<dbReference type="InterPro" id="IPR000297">
    <property type="entry name" value="PPIase_PpiC"/>
</dbReference>
<evidence type="ECO:0000256" key="3">
    <source>
        <dbReference type="ARBA" id="ARBA00013194"/>
    </source>
</evidence>
<dbReference type="InterPro" id="IPR027304">
    <property type="entry name" value="Trigger_fact/SurA_dom_sf"/>
</dbReference>
<evidence type="ECO:0000256" key="4">
    <source>
        <dbReference type="ARBA" id="ARBA00018370"/>
    </source>
</evidence>
<reference evidence="10" key="1">
    <citation type="journal article" date="2011" name="Environ. Microbiol.">
        <title>Time-series analyses of Monterey Bay coastal microbial picoplankton using a 'genome proxy' microarray.</title>
        <authorList>
            <person name="Rich V.I."/>
            <person name="Pham V.D."/>
            <person name="Eppley J."/>
            <person name="Shi Y."/>
            <person name="DeLong E.F."/>
        </authorList>
    </citation>
    <scope>NUCLEOTIDE SEQUENCE</scope>
</reference>
<comment type="catalytic activity">
    <reaction evidence="1">
        <text>[protein]-peptidylproline (omega=180) = [protein]-peptidylproline (omega=0)</text>
        <dbReference type="Rhea" id="RHEA:16237"/>
        <dbReference type="Rhea" id="RHEA-COMP:10747"/>
        <dbReference type="Rhea" id="RHEA-COMP:10748"/>
        <dbReference type="ChEBI" id="CHEBI:83833"/>
        <dbReference type="ChEBI" id="CHEBI:83834"/>
        <dbReference type="EC" id="5.2.1.8"/>
    </reaction>
</comment>
<feature type="domain" description="PpiC" evidence="9">
    <location>
        <begin position="151"/>
        <end position="241"/>
    </location>
</feature>
<evidence type="ECO:0000256" key="1">
    <source>
        <dbReference type="ARBA" id="ARBA00000971"/>
    </source>
</evidence>
<evidence type="ECO:0000256" key="5">
    <source>
        <dbReference type="ARBA" id="ARBA00023110"/>
    </source>
</evidence>
<dbReference type="Pfam" id="PF13616">
    <property type="entry name" value="Rotamase_3"/>
    <property type="match status" value="1"/>
</dbReference>
<dbReference type="EMBL" id="GU474907">
    <property type="protein sequence ID" value="ADI19012.1"/>
    <property type="molecule type" value="Genomic_DNA"/>
</dbReference>
<dbReference type="InterPro" id="IPR050245">
    <property type="entry name" value="PrsA_foldase"/>
</dbReference>
<dbReference type="SUPFAM" id="SSF109998">
    <property type="entry name" value="Triger factor/SurA peptide-binding domain-like"/>
    <property type="match status" value="1"/>
</dbReference>
<evidence type="ECO:0000256" key="6">
    <source>
        <dbReference type="ARBA" id="ARBA00030642"/>
    </source>
</evidence>
<evidence type="ECO:0000256" key="2">
    <source>
        <dbReference type="ARBA" id="ARBA00007656"/>
    </source>
</evidence>
<protein>
    <recommendedName>
        <fullName evidence="4">Parvulin-like PPIase</fullName>
        <ecNumber evidence="3">5.2.1.8</ecNumber>
    </recommendedName>
    <alternativeName>
        <fullName evidence="6">Peptidyl-prolyl cis-trans isomerase plp</fullName>
    </alternativeName>
    <alternativeName>
        <fullName evidence="7">Rotamase plp</fullName>
    </alternativeName>
</protein>
<name>E0XX71_9PROT</name>
<evidence type="ECO:0000313" key="10">
    <source>
        <dbReference type="EMBL" id="ADI19012.1"/>
    </source>
</evidence>
<dbReference type="InterPro" id="IPR046357">
    <property type="entry name" value="PPIase_dom_sf"/>
</dbReference>
<keyword evidence="8 10" id="KW-0413">Isomerase</keyword>
<sequence length="296" mass="32077">MIANFYCFKSLLKVRFERITRHFGYGTLAAVCLASTIAQANEQISVGTVNGKDIWLDDVLHAAERLPQEFQQTPLENYFSQLVADIIDSQLAATAARFDAYDKKPEVAAAMQLAANRVLAESWLAEKVRAEITETAIQSAYDKFVADTASREQVTASHILVETEAEAKAVIAVLQDGGDFAELAKEKSTGPSGPNGGALGTFGRGQMVPAFETAAFSLTIGSYSDTPVQTQFGWHVIKVDGKDITPAPDLEAMRAQLANNLSTQTLGRLLEELRASQDIQLRSFADVRKDAMGAAQ</sequence>
<accession>E0XX71</accession>